<feature type="region of interest" description="Disordered" evidence="1">
    <location>
        <begin position="1"/>
        <end position="111"/>
    </location>
</feature>
<keyword evidence="4" id="KW-1185">Reference proteome</keyword>
<dbReference type="EMBL" id="CP155571">
    <property type="protein sequence ID" value="XFO73587.1"/>
    <property type="molecule type" value="Genomic_DNA"/>
</dbReference>
<dbReference type="Proteomes" id="UP000216052">
    <property type="component" value="Chromosome"/>
</dbReference>
<evidence type="ECO:0000256" key="2">
    <source>
        <dbReference type="SAM" id="Phobius"/>
    </source>
</evidence>
<proteinExistence type="predicted"/>
<dbReference type="RefSeq" id="WP_093795929.1">
    <property type="nucleotide sequence ID" value="NZ_CP155571.1"/>
</dbReference>
<organism evidence="3 4">
    <name type="scientific">Sporomusa acidovorans (strain ATCC 49682 / DSM 3132 / Mol)</name>
    <dbReference type="NCBI Taxonomy" id="1123286"/>
    <lineage>
        <taxon>Bacteria</taxon>
        <taxon>Bacillati</taxon>
        <taxon>Bacillota</taxon>
        <taxon>Negativicutes</taxon>
        <taxon>Selenomonadales</taxon>
        <taxon>Sporomusaceae</taxon>
        <taxon>Sporomusa</taxon>
    </lineage>
</organism>
<sequence>MPVAPTPPTKPTPPVPPTLTPTGSNASADTHTAAPANSTPNPGKTVNTEATGAVRQLEGLGRAFQGNSPPKTGEKPGTSDKPANQTQGIQATPAQSAGSGSQAEFSAETAVPAKPPLVESKSLGSGYYMFLVGIVAVVAIVLVGLRLFKNKRKNKQPRTSLDFSKRTTAAMNQEGIHIVGPQVAAPEGEKHFEVRV</sequence>
<feature type="compositionally biased region" description="Polar residues" evidence="1">
    <location>
        <begin position="81"/>
        <end position="104"/>
    </location>
</feature>
<feature type="transmembrane region" description="Helical" evidence="2">
    <location>
        <begin position="127"/>
        <end position="148"/>
    </location>
</feature>
<gene>
    <name evidence="3" type="ORF">SPACI_036940</name>
</gene>
<keyword evidence="2" id="KW-0812">Transmembrane</keyword>
<name>A0ABZ3J6R2_SPOA4</name>
<reference evidence="3" key="1">
    <citation type="submission" date="2024-05" db="EMBL/GenBank/DDBJ databases">
        <title>Isolation and characterization of Sporomusa carbonis sp. nov., a carboxydotrophic hydrogenogen in the genus of Sporomusa isolated from a charcoal burning pile.</title>
        <authorList>
            <person name="Boeer T."/>
            <person name="Rosenbaum F."/>
            <person name="Eysell L."/>
            <person name="Mueller V."/>
            <person name="Daniel R."/>
            <person name="Poehlein A."/>
        </authorList>
    </citation>
    <scope>NUCLEOTIDE SEQUENCE [LARGE SCALE GENOMIC DNA]</scope>
    <source>
        <strain evidence="3">DSM 3132</strain>
    </source>
</reference>
<evidence type="ECO:0000313" key="3">
    <source>
        <dbReference type="EMBL" id="XFO73587.1"/>
    </source>
</evidence>
<protein>
    <submittedName>
        <fullName evidence="3">Uncharacterized protein</fullName>
    </submittedName>
</protein>
<evidence type="ECO:0000256" key="1">
    <source>
        <dbReference type="SAM" id="MobiDB-lite"/>
    </source>
</evidence>
<keyword evidence="2" id="KW-0472">Membrane</keyword>
<feature type="compositionally biased region" description="Pro residues" evidence="1">
    <location>
        <begin position="1"/>
        <end position="19"/>
    </location>
</feature>
<accession>A0ABZ3J6R2</accession>
<feature type="compositionally biased region" description="Polar residues" evidence="1">
    <location>
        <begin position="23"/>
        <end position="50"/>
    </location>
</feature>
<evidence type="ECO:0000313" key="4">
    <source>
        <dbReference type="Proteomes" id="UP000216052"/>
    </source>
</evidence>
<keyword evidence="2" id="KW-1133">Transmembrane helix</keyword>